<evidence type="ECO:0000256" key="2">
    <source>
        <dbReference type="ARBA" id="ARBA00035722"/>
    </source>
</evidence>
<dbReference type="InterPro" id="IPR047043">
    <property type="entry name" value="BipA_III"/>
</dbReference>
<evidence type="ECO:0000313" key="4">
    <source>
        <dbReference type="EMBL" id="KIX84924.1"/>
    </source>
</evidence>
<dbReference type="NCBIfam" id="TIGR00231">
    <property type="entry name" value="small_GTP"/>
    <property type="match status" value="1"/>
</dbReference>
<reference evidence="4 5" key="1">
    <citation type="journal article" date="2013" name="Proc. Natl. Acad. Sci. U.S.A.">
        <title>Candidate phylum TM6 genome recovered from a hospital sink biofilm provides genomic insights into this uncultivated phylum.</title>
        <authorList>
            <person name="McLean J.S."/>
            <person name="Lombardo M.J."/>
            <person name="Badger J.H."/>
            <person name="Edlund A."/>
            <person name="Novotny M."/>
            <person name="Yee-Greenbaum J."/>
            <person name="Vyahhi N."/>
            <person name="Hall A.P."/>
            <person name="Yang Y."/>
            <person name="Dupont C.L."/>
            <person name="Ziegler M.G."/>
            <person name="Chitsaz H."/>
            <person name="Allen A.E."/>
            <person name="Yooseph S."/>
            <person name="Tesler G."/>
            <person name="Pevzner P.A."/>
            <person name="Friedman R.M."/>
            <person name="Nealson K.H."/>
            <person name="Venter J.C."/>
            <person name="Lasken R.S."/>
        </authorList>
    </citation>
    <scope>NUCLEOTIDE SEQUENCE [LARGE SCALE GENOMIC DNA]</scope>
    <source>
        <strain evidence="4 5">TM6SC1</strain>
    </source>
</reference>
<organism evidence="4 5">
    <name type="scientific">candidate division TM6 bacterium JCVI TM6SC1</name>
    <dbReference type="NCBI Taxonomy" id="1306947"/>
    <lineage>
        <taxon>Bacteria</taxon>
        <taxon>Candidatus Babelota</taxon>
        <taxon>Vermiphilus</taxon>
    </lineage>
</organism>
<dbReference type="GO" id="GO:1990904">
    <property type="term" value="C:ribonucleoprotein complex"/>
    <property type="evidence" value="ECO:0007669"/>
    <property type="project" value="TreeGrafter"/>
</dbReference>
<dbReference type="SMART" id="SM00838">
    <property type="entry name" value="EFG_C"/>
    <property type="match status" value="1"/>
</dbReference>
<accession>A0A0D2GNF0</accession>
<dbReference type="PROSITE" id="PS00301">
    <property type="entry name" value="G_TR_1"/>
    <property type="match status" value="1"/>
</dbReference>
<dbReference type="InterPro" id="IPR000795">
    <property type="entry name" value="T_Tr_GTP-bd_dom"/>
</dbReference>
<dbReference type="CDD" id="cd16263">
    <property type="entry name" value="BipA_III"/>
    <property type="match status" value="1"/>
</dbReference>
<gene>
    <name evidence="4" type="ORF">J120_04980</name>
</gene>
<dbReference type="SUPFAM" id="SSF54980">
    <property type="entry name" value="EF-G C-terminal domain-like"/>
    <property type="match status" value="2"/>
</dbReference>
<dbReference type="STRING" id="1306947.J120_04980"/>
<dbReference type="InterPro" id="IPR035651">
    <property type="entry name" value="BipA_V"/>
</dbReference>
<dbReference type="Gene3D" id="3.40.50.300">
    <property type="entry name" value="P-loop containing nucleotide triphosphate hydrolases"/>
    <property type="match status" value="1"/>
</dbReference>
<keyword evidence="1" id="KW-0342">GTP-binding</keyword>
<feature type="domain" description="Elongation factor EFG" evidence="3">
    <location>
        <begin position="396"/>
        <end position="484"/>
    </location>
</feature>
<dbReference type="FunFam" id="3.30.70.240:FF:000002">
    <property type="entry name" value="GTP-binding protein TypA"/>
    <property type="match status" value="1"/>
</dbReference>
<protein>
    <recommendedName>
        <fullName evidence="2">50S ribosomal subunit assembly factor BipA</fullName>
    </recommendedName>
</protein>
<dbReference type="Gene3D" id="2.40.50.250">
    <property type="entry name" value="bipa protein"/>
    <property type="match status" value="1"/>
</dbReference>
<dbReference type="CDD" id="cd03710">
    <property type="entry name" value="BipA_TypA_C"/>
    <property type="match status" value="1"/>
</dbReference>
<dbReference type="FunFam" id="3.30.70.870:FF:000003">
    <property type="entry name" value="GTP-binding protein TypA"/>
    <property type="match status" value="1"/>
</dbReference>
<sequence length="598" mass="66712">MNKTRSEVRNIAIIAHVDHGKTTLVDQLLRQSGTLKDQTTDRVMDSNALERERGITILAKNTGVRYQDYNINIVDTPGHSDFGGEVERTLQMVEGFLLLVDAAEGVLPGTRFVLQKALQLNLKPIVLINKIDRKDADIDRTQEQIHDLFLDLAQDESQLEFPVLYGAARSGFVGTDPEARSGDMTPLFDAIIKHIPAPTEKNDSLQFLCINQEHSDFLGPIAVGRIFSGGLTVGQQVICCKDDTVSKPIKITKIFKYLGLHKVEAQSAEFGDIVALAGFDAPVSIGTTICQVDKPLPYPYVKIDEPTVTIYMAVNDSPFAGQDGKLLTSRQIKERLEKELKVNVALRVELTASPEVFKVSGRGQLHLGVLIENMRREGFELQVSAPEVIIKEIDGVKCEPMEHVVIDIVQDYQGPVVENLGRRKGIMKNMAPYGDGRMRLEYEIPSRALLGFRSQFLTDTRGTGLLNMSFSGYQPYKGDIPTRTKGAMISMEQGSVTGYALDNLQQRGILFVEPGDKVYNNMIIGECSRDTDLEVNPCKEKKLTNMRASGTDEAIRLAPVRKMDLEMCMEWIRPDELIEVTPNHIRLRKKILKAGQRK</sequence>
<dbReference type="EMBL" id="ARQD01000005">
    <property type="protein sequence ID" value="KIX84924.1"/>
    <property type="molecule type" value="Genomic_DNA"/>
</dbReference>
<dbReference type="Pfam" id="PF00009">
    <property type="entry name" value="GTP_EFTU"/>
    <property type="match status" value="1"/>
</dbReference>
<dbReference type="SUPFAM" id="SSF52540">
    <property type="entry name" value="P-loop containing nucleoside triphosphate hydrolases"/>
    <property type="match status" value="1"/>
</dbReference>
<dbReference type="InterPro" id="IPR048876">
    <property type="entry name" value="BipA_C"/>
</dbReference>
<dbReference type="Pfam" id="PF00679">
    <property type="entry name" value="EFG_C"/>
    <property type="match status" value="1"/>
</dbReference>
<dbReference type="PANTHER" id="PTHR42908">
    <property type="entry name" value="TRANSLATION ELONGATION FACTOR-RELATED"/>
    <property type="match status" value="1"/>
</dbReference>
<evidence type="ECO:0000259" key="3">
    <source>
        <dbReference type="SMART" id="SM00838"/>
    </source>
</evidence>
<dbReference type="GO" id="GO:0005525">
    <property type="term" value="F:GTP binding"/>
    <property type="evidence" value="ECO:0007669"/>
    <property type="project" value="UniProtKB-KW"/>
</dbReference>
<dbReference type="Gene3D" id="3.30.70.240">
    <property type="match status" value="1"/>
</dbReference>
<dbReference type="InterPro" id="IPR004161">
    <property type="entry name" value="EFTu-like_2"/>
</dbReference>
<dbReference type="SUPFAM" id="SSF50447">
    <property type="entry name" value="Translation proteins"/>
    <property type="match status" value="1"/>
</dbReference>
<dbReference type="FunFam" id="3.40.50.300:FF:000055">
    <property type="entry name" value="GTP-binding protein TypA"/>
    <property type="match status" value="1"/>
</dbReference>
<dbReference type="Proteomes" id="UP000032214">
    <property type="component" value="Unassembled WGS sequence"/>
</dbReference>
<dbReference type="InterPro" id="IPR047042">
    <property type="entry name" value="BipA_II"/>
</dbReference>
<dbReference type="InterPro" id="IPR047041">
    <property type="entry name" value="BipA_GTP-bd_dom"/>
</dbReference>
<dbReference type="InterPro" id="IPR009000">
    <property type="entry name" value="Transl_B-barrel_sf"/>
</dbReference>
<dbReference type="CDD" id="cd03691">
    <property type="entry name" value="BipA_TypA_II"/>
    <property type="match status" value="1"/>
</dbReference>
<dbReference type="GO" id="GO:0005829">
    <property type="term" value="C:cytosol"/>
    <property type="evidence" value="ECO:0007669"/>
    <property type="project" value="TreeGrafter"/>
</dbReference>
<dbReference type="Pfam" id="PF03144">
    <property type="entry name" value="GTP_EFTU_D2"/>
    <property type="match status" value="1"/>
</dbReference>
<dbReference type="InterPro" id="IPR027417">
    <property type="entry name" value="P-loop_NTPase"/>
</dbReference>
<dbReference type="FunFam" id="2.40.50.250:FF:000001">
    <property type="entry name" value="GTP-binding protein TypA"/>
    <property type="match status" value="1"/>
</dbReference>
<dbReference type="Gene3D" id="2.40.30.10">
    <property type="entry name" value="Translation factors"/>
    <property type="match status" value="1"/>
</dbReference>
<dbReference type="PRINTS" id="PR00315">
    <property type="entry name" value="ELONGATNFCT"/>
</dbReference>
<dbReference type="InterPro" id="IPR006298">
    <property type="entry name" value="BipA"/>
</dbReference>
<dbReference type="GO" id="GO:0003924">
    <property type="term" value="F:GTPase activity"/>
    <property type="evidence" value="ECO:0007669"/>
    <property type="project" value="InterPro"/>
</dbReference>
<keyword evidence="1" id="KW-0547">Nucleotide-binding</keyword>
<dbReference type="CDD" id="cd01891">
    <property type="entry name" value="TypA_BipA"/>
    <property type="match status" value="1"/>
</dbReference>
<dbReference type="InterPro" id="IPR042116">
    <property type="entry name" value="TypA/BipA_C"/>
</dbReference>
<evidence type="ECO:0000256" key="1">
    <source>
        <dbReference type="ARBA" id="ARBA00023134"/>
    </source>
</evidence>
<dbReference type="NCBIfam" id="TIGR01394">
    <property type="entry name" value="TypA_BipA"/>
    <property type="match status" value="1"/>
</dbReference>
<name>A0A0D2GNF0_9BACT</name>
<proteinExistence type="predicted"/>
<dbReference type="InterPro" id="IPR031157">
    <property type="entry name" value="G_TR_CS"/>
</dbReference>
<comment type="caution">
    <text evidence="4">The sequence shown here is derived from an EMBL/GenBank/DDBJ whole genome shotgun (WGS) entry which is preliminary data.</text>
</comment>
<dbReference type="Pfam" id="PF21018">
    <property type="entry name" value="BipA_C"/>
    <property type="match status" value="1"/>
</dbReference>
<dbReference type="Gene3D" id="3.30.70.870">
    <property type="entry name" value="Elongation Factor G (Translational Gtpase), domain 3"/>
    <property type="match status" value="1"/>
</dbReference>
<keyword evidence="5" id="KW-1185">Reference proteome</keyword>
<dbReference type="eggNOG" id="COG1217">
    <property type="taxonomic scope" value="Bacteria"/>
</dbReference>
<dbReference type="InterPro" id="IPR005225">
    <property type="entry name" value="Small_GTP-bd"/>
</dbReference>
<dbReference type="PANTHER" id="PTHR42908:SF8">
    <property type="entry name" value="TR-TYPE G DOMAIN-CONTAINING PROTEIN"/>
    <property type="match status" value="1"/>
</dbReference>
<dbReference type="AlphaFoldDB" id="A0A0D2GNF0"/>
<dbReference type="InterPro" id="IPR035647">
    <property type="entry name" value="EFG_III/V"/>
</dbReference>
<dbReference type="InterPro" id="IPR000640">
    <property type="entry name" value="EFG_V-like"/>
</dbReference>
<evidence type="ECO:0000313" key="5">
    <source>
        <dbReference type="Proteomes" id="UP000032214"/>
    </source>
</evidence>